<dbReference type="Proteomes" id="UP000800082">
    <property type="component" value="Unassembled WGS sequence"/>
</dbReference>
<proteinExistence type="predicted"/>
<evidence type="ECO:0000313" key="3">
    <source>
        <dbReference type="Proteomes" id="UP000800082"/>
    </source>
</evidence>
<dbReference type="PANTHER" id="PTHR34414:SF1">
    <property type="entry name" value="SUBTILISIN-LIKE SERINE PROTEASE"/>
    <property type="match status" value="1"/>
</dbReference>
<name>A0A6A5RC08_9PLEO</name>
<feature type="transmembrane region" description="Helical" evidence="1">
    <location>
        <begin position="210"/>
        <end position="238"/>
    </location>
</feature>
<protein>
    <submittedName>
        <fullName evidence="2">Uncharacterized protein</fullName>
    </submittedName>
</protein>
<evidence type="ECO:0000313" key="2">
    <source>
        <dbReference type="EMBL" id="KAF1924156.1"/>
    </source>
</evidence>
<keyword evidence="1" id="KW-0472">Membrane</keyword>
<dbReference type="GeneID" id="54344606"/>
<dbReference type="PANTHER" id="PTHR34414">
    <property type="entry name" value="HET DOMAIN-CONTAINING PROTEIN-RELATED"/>
    <property type="match status" value="1"/>
</dbReference>
<dbReference type="Pfam" id="PF20246">
    <property type="entry name" value="DUF6601"/>
    <property type="match status" value="1"/>
</dbReference>
<evidence type="ECO:0000256" key="1">
    <source>
        <dbReference type="SAM" id="Phobius"/>
    </source>
</evidence>
<accession>A0A6A5RC08</accession>
<dbReference type="InterPro" id="IPR046536">
    <property type="entry name" value="DUF6601"/>
</dbReference>
<sequence length="315" mass="36549">MRKHSYSSFHDPRQLDVADFPAVRRSLKTQSQPDAESIIDHVPGEPNVDLSQPSVYGFLSSEFHTPVLDELHPHLREILAIEDISLHLVWHRSRINIKPMPLFLLNYDFWAKPVFDRSIALGFMLTYALLVRHRLDFFLAREAHLFPEDLDWTQRSKLIAHFHHVQDDEVAERYRYGQPRLSRLNWAVRIFRPASAFKTKWFYIVPHWSVLLYLARALTPLIFSFASLSLVLSSMQVILAISGDELGIVDGLKATKAIFWLFSVIVLVFSTSMWMLLFGSPMCGFVWQLSWGQKHRERTLTKVNTPHRTGNTAKV</sequence>
<dbReference type="OrthoDB" id="5086500at2759"/>
<dbReference type="EMBL" id="ML978996">
    <property type="protein sequence ID" value="KAF1924156.1"/>
    <property type="molecule type" value="Genomic_DNA"/>
</dbReference>
<keyword evidence="3" id="KW-1185">Reference proteome</keyword>
<keyword evidence="1" id="KW-1133">Transmembrane helix</keyword>
<gene>
    <name evidence="2" type="ORF">M421DRAFT_103942</name>
</gene>
<reference evidence="2" key="1">
    <citation type="journal article" date="2020" name="Stud. Mycol.">
        <title>101 Dothideomycetes genomes: a test case for predicting lifestyles and emergence of pathogens.</title>
        <authorList>
            <person name="Haridas S."/>
            <person name="Albert R."/>
            <person name="Binder M."/>
            <person name="Bloem J."/>
            <person name="Labutti K."/>
            <person name="Salamov A."/>
            <person name="Andreopoulos B."/>
            <person name="Baker S."/>
            <person name="Barry K."/>
            <person name="Bills G."/>
            <person name="Bluhm B."/>
            <person name="Cannon C."/>
            <person name="Castanera R."/>
            <person name="Culley D."/>
            <person name="Daum C."/>
            <person name="Ezra D."/>
            <person name="Gonzalez J."/>
            <person name="Henrissat B."/>
            <person name="Kuo A."/>
            <person name="Liang C."/>
            <person name="Lipzen A."/>
            <person name="Lutzoni F."/>
            <person name="Magnuson J."/>
            <person name="Mondo S."/>
            <person name="Nolan M."/>
            <person name="Ohm R."/>
            <person name="Pangilinan J."/>
            <person name="Park H.-J."/>
            <person name="Ramirez L."/>
            <person name="Alfaro M."/>
            <person name="Sun H."/>
            <person name="Tritt A."/>
            <person name="Yoshinaga Y."/>
            <person name="Zwiers L.-H."/>
            <person name="Turgeon B."/>
            <person name="Goodwin S."/>
            <person name="Spatafora J."/>
            <person name="Crous P."/>
            <person name="Grigoriev I."/>
        </authorList>
    </citation>
    <scope>NUCLEOTIDE SEQUENCE</scope>
    <source>
        <strain evidence="2">CBS 183.55</strain>
    </source>
</reference>
<dbReference type="RefSeq" id="XP_033444409.1">
    <property type="nucleotide sequence ID" value="XM_033586960.1"/>
</dbReference>
<feature type="transmembrane region" description="Helical" evidence="1">
    <location>
        <begin position="258"/>
        <end position="287"/>
    </location>
</feature>
<dbReference type="AlphaFoldDB" id="A0A6A5RC08"/>
<keyword evidence="1" id="KW-0812">Transmembrane</keyword>
<organism evidence="2 3">
    <name type="scientific">Didymella exigua CBS 183.55</name>
    <dbReference type="NCBI Taxonomy" id="1150837"/>
    <lineage>
        <taxon>Eukaryota</taxon>
        <taxon>Fungi</taxon>
        <taxon>Dikarya</taxon>
        <taxon>Ascomycota</taxon>
        <taxon>Pezizomycotina</taxon>
        <taxon>Dothideomycetes</taxon>
        <taxon>Pleosporomycetidae</taxon>
        <taxon>Pleosporales</taxon>
        <taxon>Pleosporineae</taxon>
        <taxon>Didymellaceae</taxon>
        <taxon>Didymella</taxon>
    </lineage>
</organism>